<dbReference type="PANTHER" id="PTHR30221">
    <property type="entry name" value="SMALL-CONDUCTANCE MECHANOSENSITIVE CHANNEL"/>
    <property type="match status" value="1"/>
</dbReference>
<dbReference type="PANTHER" id="PTHR30221:SF18">
    <property type="entry name" value="SLL0590 PROTEIN"/>
    <property type="match status" value="1"/>
</dbReference>
<dbReference type="EMBL" id="MAAO01000002">
    <property type="protein sequence ID" value="OUR99630.1"/>
    <property type="molecule type" value="Genomic_DNA"/>
</dbReference>
<dbReference type="InterPro" id="IPR006685">
    <property type="entry name" value="MscS_channel_2nd"/>
</dbReference>
<dbReference type="InterPro" id="IPR023408">
    <property type="entry name" value="MscS_beta-dom_sf"/>
</dbReference>
<keyword evidence="3 7" id="KW-0812">Transmembrane</keyword>
<dbReference type="GO" id="GO:0008381">
    <property type="term" value="F:mechanosensitive monoatomic ion channel activity"/>
    <property type="evidence" value="ECO:0007669"/>
    <property type="project" value="InterPro"/>
</dbReference>
<feature type="transmembrane region" description="Helical" evidence="7">
    <location>
        <begin position="20"/>
        <end position="43"/>
    </location>
</feature>
<evidence type="ECO:0000259" key="8">
    <source>
        <dbReference type="Pfam" id="PF00924"/>
    </source>
</evidence>
<evidence type="ECO:0000313" key="10">
    <source>
        <dbReference type="Proteomes" id="UP000196531"/>
    </source>
</evidence>
<evidence type="ECO:0000256" key="6">
    <source>
        <dbReference type="SAM" id="Coils"/>
    </source>
</evidence>
<feature type="domain" description="Mechanosensitive ion channel MscS" evidence="8">
    <location>
        <begin position="38"/>
        <end position="97"/>
    </location>
</feature>
<keyword evidence="2" id="KW-1003">Cell membrane</keyword>
<comment type="caution">
    <text evidence="9">The sequence shown here is derived from an EMBL/GenBank/DDBJ whole genome shotgun (WGS) entry which is preliminary data.</text>
</comment>
<dbReference type="AlphaFoldDB" id="A0A1Y5FC87"/>
<dbReference type="SUPFAM" id="SSF82689">
    <property type="entry name" value="Mechanosensitive channel protein MscS (YggB), C-terminal domain"/>
    <property type="match status" value="1"/>
</dbReference>
<keyword evidence="6" id="KW-0175">Coiled coil</keyword>
<dbReference type="SUPFAM" id="SSF50182">
    <property type="entry name" value="Sm-like ribonucleoproteins"/>
    <property type="match status" value="1"/>
</dbReference>
<evidence type="ECO:0000256" key="4">
    <source>
        <dbReference type="ARBA" id="ARBA00022989"/>
    </source>
</evidence>
<feature type="coiled-coil region" evidence="6">
    <location>
        <begin position="226"/>
        <end position="280"/>
    </location>
</feature>
<evidence type="ECO:0000256" key="5">
    <source>
        <dbReference type="ARBA" id="ARBA00023136"/>
    </source>
</evidence>
<reference evidence="10" key="1">
    <citation type="journal article" date="2017" name="Proc. Natl. Acad. Sci. U.S.A.">
        <title>Simulation of Deepwater Horizon oil plume reveals substrate specialization within a complex community of hydrocarbon-degraders.</title>
        <authorList>
            <person name="Hu P."/>
            <person name="Dubinsky E.A."/>
            <person name="Probst A.J."/>
            <person name="Wang J."/>
            <person name="Sieber C.M.K."/>
            <person name="Tom L.M."/>
            <person name="Gardinali P."/>
            <person name="Banfield J.F."/>
            <person name="Atlas R.M."/>
            <person name="Andersen G.L."/>
        </authorList>
    </citation>
    <scope>NUCLEOTIDE SEQUENCE [LARGE SCALE GENOMIC DNA]</scope>
</reference>
<keyword evidence="4 7" id="KW-1133">Transmembrane helix</keyword>
<organism evidence="9 10">
    <name type="scientific">Halobacteriovorax marinus</name>
    <dbReference type="NCBI Taxonomy" id="97084"/>
    <lineage>
        <taxon>Bacteria</taxon>
        <taxon>Pseudomonadati</taxon>
        <taxon>Bdellovibrionota</taxon>
        <taxon>Bacteriovoracia</taxon>
        <taxon>Bacteriovoracales</taxon>
        <taxon>Halobacteriovoraceae</taxon>
        <taxon>Halobacteriovorax</taxon>
    </lineage>
</organism>
<dbReference type="Proteomes" id="UP000196531">
    <property type="component" value="Unassembled WGS sequence"/>
</dbReference>
<comment type="subcellular location">
    <subcellularLocation>
        <location evidence="1">Cell membrane</location>
        <topology evidence="1">Multi-pass membrane protein</topology>
    </subcellularLocation>
</comment>
<dbReference type="GO" id="GO:0005886">
    <property type="term" value="C:plasma membrane"/>
    <property type="evidence" value="ECO:0007669"/>
    <property type="project" value="UniProtKB-SubCell"/>
</dbReference>
<evidence type="ECO:0000256" key="7">
    <source>
        <dbReference type="SAM" id="Phobius"/>
    </source>
</evidence>
<keyword evidence="5 7" id="KW-0472">Membrane</keyword>
<evidence type="ECO:0000256" key="1">
    <source>
        <dbReference type="ARBA" id="ARBA00004651"/>
    </source>
</evidence>
<dbReference type="InterPro" id="IPR010920">
    <property type="entry name" value="LSM_dom_sf"/>
</dbReference>
<name>A0A1Y5FC87_9BACT</name>
<accession>A0A1Y5FC87</accession>
<dbReference type="InterPro" id="IPR011066">
    <property type="entry name" value="MscS_channel_C_sf"/>
</dbReference>
<evidence type="ECO:0000313" key="9">
    <source>
        <dbReference type="EMBL" id="OUR99630.1"/>
    </source>
</evidence>
<gene>
    <name evidence="9" type="ORF">A9Q84_01005</name>
</gene>
<dbReference type="InterPro" id="IPR045275">
    <property type="entry name" value="MscS_archaea/bacteria_type"/>
</dbReference>
<proteinExistence type="predicted"/>
<sequence>MVIVILASPLSDDTKGDLLSFFGIIISAAIALSSTTFLGNIMAGFMIRTLRKIQPGDFLRIDDYFGRVTELGLLHTEIQTPDRDLTIMPNLMLVNKPLKIMHKGTIISCEVSLGYDVPRESIEKALLKAATQMKLEAPYVHIQGLGDFSVLYKLSGYLDDIKTLISSKAQLHANVLDSLHHDGIEIVSPAFMNQRVFKEDAKFISKKTKGSKRVHSDAPEKVMFEKAQEVAEIENIKNKIIEIRDRITALKLEVGNDQEIQVLENEKAALKEVIKRESEESKG</sequence>
<evidence type="ECO:0000256" key="3">
    <source>
        <dbReference type="ARBA" id="ARBA00022692"/>
    </source>
</evidence>
<evidence type="ECO:0000256" key="2">
    <source>
        <dbReference type="ARBA" id="ARBA00022475"/>
    </source>
</evidence>
<protein>
    <recommendedName>
        <fullName evidence="8">Mechanosensitive ion channel MscS domain-containing protein</fullName>
    </recommendedName>
</protein>
<dbReference type="Pfam" id="PF00924">
    <property type="entry name" value="MS_channel_2nd"/>
    <property type="match status" value="1"/>
</dbReference>
<dbReference type="Gene3D" id="2.30.30.60">
    <property type="match status" value="1"/>
</dbReference>